<dbReference type="AlphaFoldDB" id="A0A8J2LSC7"/>
<feature type="compositionally biased region" description="Basic and acidic residues" evidence="1">
    <location>
        <begin position="216"/>
        <end position="245"/>
    </location>
</feature>
<sequence>MGCGTFGGTPLHVNTNPCCGVLRSQPLKNVCCPGGLTLIATCGTESPCCSTTAAKNCRDAECCTLMTGSNCCEKECCTDPPPRRQSWWSRVRRRGFNTSRGRCCNGNMCFPPPCFPYPPPCGQTPCPCPAPAPAPSACQEQSPCAPPIMPYPMPIPMPMGMGPMGMVPMGMPPMGMTPQGSCPIGQGMDFSMMLPMLAMKRMAWYRNQDNPNVGRSGKEGNNNDHDDDYKDADSRGSKSESKLDKIRDAMEDRMRCVLEEKKDTVCSRWKNMCNAKRDICSDPQERCKYGITEEDCKKWQEQCEDIRDMCGSTDDKEKGGQGKGKKSKSSSKGSLAGSKKNKKKK</sequence>
<feature type="region of interest" description="Disordered" evidence="1">
    <location>
        <begin position="310"/>
        <end position="345"/>
    </location>
</feature>
<dbReference type="Proteomes" id="UP000708208">
    <property type="component" value="Unassembled WGS sequence"/>
</dbReference>
<protein>
    <submittedName>
        <fullName evidence="2">Uncharacterized protein</fullName>
    </submittedName>
</protein>
<reference evidence="2" key="1">
    <citation type="submission" date="2021-06" db="EMBL/GenBank/DDBJ databases">
        <authorList>
            <person name="Hodson N. C."/>
            <person name="Mongue J. A."/>
            <person name="Jaron S. K."/>
        </authorList>
    </citation>
    <scope>NUCLEOTIDE SEQUENCE</scope>
</reference>
<proteinExistence type="predicted"/>
<gene>
    <name evidence="2" type="ORF">AFUS01_LOCUS47123</name>
</gene>
<evidence type="ECO:0000313" key="3">
    <source>
        <dbReference type="Proteomes" id="UP000708208"/>
    </source>
</evidence>
<name>A0A8J2LSC7_9HEXA</name>
<feature type="region of interest" description="Disordered" evidence="1">
    <location>
        <begin position="208"/>
        <end position="245"/>
    </location>
</feature>
<dbReference type="EMBL" id="CAJVCH010571649">
    <property type="protein sequence ID" value="CAG7838119.1"/>
    <property type="molecule type" value="Genomic_DNA"/>
</dbReference>
<organism evidence="2 3">
    <name type="scientific">Allacma fusca</name>
    <dbReference type="NCBI Taxonomy" id="39272"/>
    <lineage>
        <taxon>Eukaryota</taxon>
        <taxon>Metazoa</taxon>
        <taxon>Ecdysozoa</taxon>
        <taxon>Arthropoda</taxon>
        <taxon>Hexapoda</taxon>
        <taxon>Collembola</taxon>
        <taxon>Symphypleona</taxon>
        <taxon>Sminthuridae</taxon>
        <taxon>Allacma</taxon>
    </lineage>
</organism>
<comment type="caution">
    <text evidence="2">The sequence shown here is derived from an EMBL/GenBank/DDBJ whole genome shotgun (WGS) entry which is preliminary data.</text>
</comment>
<evidence type="ECO:0000313" key="2">
    <source>
        <dbReference type="EMBL" id="CAG7838119.1"/>
    </source>
</evidence>
<feature type="compositionally biased region" description="Basic and acidic residues" evidence="1">
    <location>
        <begin position="310"/>
        <end position="320"/>
    </location>
</feature>
<keyword evidence="3" id="KW-1185">Reference proteome</keyword>
<dbReference type="OrthoDB" id="9809223at2759"/>
<accession>A0A8J2LSC7</accession>
<evidence type="ECO:0000256" key="1">
    <source>
        <dbReference type="SAM" id="MobiDB-lite"/>
    </source>
</evidence>